<dbReference type="Proteomes" id="UP000184420">
    <property type="component" value="Unassembled WGS sequence"/>
</dbReference>
<evidence type="ECO:0000259" key="2">
    <source>
        <dbReference type="Pfam" id="PF04773"/>
    </source>
</evidence>
<gene>
    <name evidence="4" type="ORF">SAMN05444266_10571</name>
</gene>
<dbReference type="InterPro" id="IPR032508">
    <property type="entry name" value="FecR_C"/>
</dbReference>
<keyword evidence="1" id="KW-1133">Transmembrane helix</keyword>
<evidence type="ECO:0000256" key="1">
    <source>
        <dbReference type="SAM" id="Phobius"/>
    </source>
</evidence>
<dbReference type="PANTHER" id="PTHR30273:SF2">
    <property type="entry name" value="PROTEIN FECR"/>
    <property type="match status" value="1"/>
</dbReference>
<organism evidence="4 5">
    <name type="scientific">Chitinophaga jiangningensis</name>
    <dbReference type="NCBI Taxonomy" id="1419482"/>
    <lineage>
        <taxon>Bacteria</taxon>
        <taxon>Pseudomonadati</taxon>
        <taxon>Bacteroidota</taxon>
        <taxon>Chitinophagia</taxon>
        <taxon>Chitinophagales</taxon>
        <taxon>Chitinophagaceae</taxon>
        <taxon>Chitinophaga</taxon>
    </lineage>
</organism>
<keyword evidence="1" id="KW-0812">Transmembrane</keyword>
<evidence type="ECO:0000313" key="4">
    <source>
        <dbReference type="EMBL" id="SHL81179.1"/>
    </source>
</evidence>
<keyword evidence="5" id="KW-1185">Reference proteome</keyword>
<feature type="domain" description="FecR protein" evidence="2">
    <location>
        <begin position="91"/>
        <end position="185"/>
    </location>
</feature>
<evidence type="ECO:0000313" key="5">
    <source>
        <dbReference type="Proteomes" id="UP000184420"/>
    </source>
</evidence>
<sequence length="302" mass="33660">MHINRAILEKYFQGDCSEQERLLVEAYLEQTATPELDALLTDTWHVANKPEKKVHRLWWTAAAAAVVAGLIVLAGQNVQHKSAIAATLDTIYNNTNRMQVYNLSDGSQVWLNAHSRLGYSSDYNIHGRDLWLEGEALFKVVSNAKQPFNVHTRFLTTRVLGTTFHISTVSRADSSIQISLLEGKIAVSGTNGYTKVLMPGEMLTSKGEQDPPTTGFDAKEILDWKENRIVFNRTTLADVLIRLQQREGCKITLTDNKLAAKRISGDFSANTPIGEILATLAYVHELKCIRAKDGTYLISSKK</sequence>
<dbReference type="InterPro" id="IPR012373">
    <property type="entry name" value="Ferrdict_sens_TM"/>
</dbReference>
<proteinExistence type="predicted"/>
<name>A0A1M7DPT2_9BACT</name>
<reference evidence="4 5" key="1">
    <citation type="submission" date="2016-11" db="EMBL/GenBank/DDBJ databases">
        <authorList>
            <person name="Jaros S."/>
            <person name="Januszkiewicz K."/>
            <person name="Wedrychowicz H."/>
        </authorList>
    </citation>
    <scope>NUCLEOTIDE SEQUENCE [LARGE SCALE GENOMIC DNA]</scope>
    <source>
        <strain evidence="4 5">DSM 27406</strain>
    </source>
</reference>
<dbReference type="RefSeq" id="WP_073081601.1">
    <property type="nucleotide sequence ID" value="NZ_FRBL01000005.1"/>
</dbReference>
<dbReference type="AlphaFoldDB" id="A0A1M7DPT2"/>
<keyword evidence="1" id="KW-0472">Membrane</keyword>
<feature type="domain" description="Protein FecR C-terminal" evidence="3">
    <location>
        <begin position="228"/>
        <end position="296"/>
    </location>
</feature>
<dbReference type="Gene3D" id="2.60.120.1440">
    <property type="match status" value="1"/>
</dbReference>
<evidence type="ECO:0000259" key="3">
    <source>
        <dbReference type="Pfam" id="PF16344"/>
    </source>
</evidence>
<dbReference type="Pfam" id="PF04773">
    <property type="entry name" value="FecR"/>
    <property type="match status" value="1"/>
</dbReference>
<feature type="transmembrane region" description="Helical" evidence="1">
    <location>
        <begin position="57"/>
        <end position="75"/>
    </location>
</feature>
<dbReference type="GO" id="GO:0016989">
    <property type="term" value="F:sigma factor antagonist activity"/>
    <property type="evidence" value="ECO:0007669"/>
    <property type="project" value="TreeGrafter"/>
</dbReference>
<dbReference type="InterPro" id="IPR006860">
    <property type="entry name" value="FecR"/>
</dbReference>
<protein>
    <submittedName>
        <fullName evidence="4">FecR family protein</fullName>
    </submittedName>
</protein>
<dbReference type="PIRSF" id="PIRSF018266">
    <property type="entry name" value="FecR"/>
    <property type="match status" value="1"/>
</dbReference>
<dbReference type="OrthoDB" id="738872at2"/>
<dbReference type="Pfam" id="PF16344">
    <property type="entry name" value="FecR_C"/>
    <property type="match status" value="1"/>
</dbReference>
<dbReference type="Gene3D" id="3.55.50.30">
    <property type="match status" value="1"/>
</dbReference>
<accession>A0A1M7DPT2</accession>
<dbReference type="STRING" id="1419482.SAMN05444266_10571"/>
<dbReference type="PANTHER" id="PTHR30273">
    <property type="entry name" value="PERIPLASMIC SIGNAL SENSOR AND SIGMA FACTOR ACTIVATOR FECR-RELATED"/>
    <property type="match status" value="1"/>
</dbReference>
<dbReference type="EMBL" id="FRBL01000005">
    <property type="protein sequence ID" value="SHL81179.1"/>
    <property type="molecule type" value="Genomic_DNA"/>
</dbReference>